<feature type="non-terminal residue" evidence="1">
    <location>
        <position position="1"/>
    </location>
</feature>
<protein>
    <submittedName>
        <fullName evidence="1">Uncharacterized protein</fullName>
    </submittedName>
</protein>
<dbReference type="AlphaFoldDB" id="A0A8S3JFU6"/>
<reference evidence="1" key="1">
    <citation type="submission" date="2021-02" db="EMBL/GenBank/DDBJ databases">
        <authorList>
            <person name="Nowell W R."/>
        </authorList>
    </citation>
    <scope>NUCLEOTIDE SEQUENCE</scope>
</reference>
<evidence type="ECO:0000313" key="2">
    <source>
        <dbReference type="Proteomes" id="UP000676336"/>
    </source>
</evidence>
<sequence>MFCSIIEGLKEAISGEFDRVKFNIFDLFFVLGQYRDGVLDCFKLFQLWISGIELALTVWCRPGSAHYSSIYQTRIRYTSNESK</sequence>
<gene>
    <name evidence="1" type="ORF">SMN809_LOCUS79912</name>
</gene>
<evidence type="ECO:0000313" key="1">
    <source>
        <dbReference type="EMBL" id="CAF5216172.1"/>
    </source>
</evidence>
<name>A0A8S3JFU6_9BILA</name>
<organism evidence="1 2">
    <name type="scientific">Rotaria magnacalcarata</name>
    <dbReference type="NCBI Taxonomy" id="392030"/>
    <lineage>
        <taxon>Eukaryota</taxon>
        <taxon>Metazoa</taxon>
        <taxon>Spiralia</taxon>
        <taxon>Gnathifera</taxon>
        <taxon>Rotifera</taxon>
        <taxon>Eurotatoria</taxon>
        <taxon>Bdelloidea</taxon>
        <taxon>Philodinida</taxon>
        <taxon>Philodinidae</taxon>
        <taxon>Rotaria</taxon>
    </lineage>
</organism>
<comment type="caution">
    <text evidence="1">The sequence shown here is derived from an EMBL/GenBank/DDBJ whole genome shotgun (WGS) entry which is preliminary data.</text>
</comment>
<accession>A0A8S3JFU6</accession>
<proteinExistence type="predicted"/>
<dbReference type="EMBL" id="CAJOBI010343823">
    <property type="protein sequence ID" value="CAF5216172.1"/>
    <property type="molecule type" value="Genomic_DNA"/>
</dbReference>
<dbReference type="Proteomes" id="UP000676336">
    <property type="component" value="Unassembled WGS sequence"/>
</dbReference>